<geneLocation type="mitochondrion" evidence="1"/>
<reference evidence="1" key="1">
    <citation type="journal article" date="2015" name="Genome Biol. Evol.">
        <title>Organellar Genomes of White Spruce (Picea glauca): Assembly and Annotation.</title>
        <authorList>
            <person name="Jackman S.D."/>
            <person name="Warren R.L."/>
            <person name="Gibb E.A."/>
            <person name="Vandervalk B.P."/>
            <person name="Mohamadi H."/>
            <person name="Chu J."/>
            <person name="Raymond A."/>
            <person name="Pleasance S."/>
            <person name="Coope R."/>
            <person name="Wildung M.R."/>
            <person name="Ritland C.E."/>
            <person name="Bousquet J."/>
            <person name="Jones S.J."/>
            <person name="Bohlmann J."/>
            <person name="Birol I."/>
        </authorList>
    </citation>
    <scope>NUCLEOTIDE SEQUENCE [LARGE SCALE GENOMIC DNA]</scope>
    <source>
        <tissue evidence="1">Flushing bud</tissue>
    </source>
</reference>
<organism evidence="1">
    <name type="scientific">Picea glauca</name>
    <name type="common">White spruce</name>
    <name type="synonym">Pinus glauca</name>
    <dbReference type="NCBI Taxonomy" id="3330"/>
    <lineage>
        <taxon>Eukaryota</taxon>
        <taxon>Viridiplantae</taxon>
        <taxon>Streptophyta</taxon>
        <taxon>Embryophyta</taxon>
        <taxon>Tracheophyta</taxon>
        <taxon>Spermatophyta</taxon>
        <taxon>Pinopsida</taxon>
        <taxon>Pinidae</taxon>
        <taxon>Conifers I</taxon>
        <taxon>Pinales</taxon>
        <taxon>Pinaceae</taxon>
        <taxon>Picea</taxon>
    </lineage>
</organism>
<name>A0A101LUS8_PICGL</name>
<protein>
    <submittedName>
        <fullName evidence="1">Uncharacterized protein</fullName>
    </submittedName>
</protein>
<proteinExistence type="predicted"/>
<gene>
    <name evidence="1" type="ORF">ABT39_MTgene2320</name>
</gene>
<dbReference type="EMBL" id="LKAM01000016">
    <property type="protein sequence ID" value="KUM45754.1"/>
    <property type="molecule type" value="Genomic_DNA"/>
</dbReference>
<keyword evidence="1" id="KW-0496">Mitochondrion</keyword>
<sequence length="68" mass="7530">MPFGKESICGFDAVKRRGGPTIINIKQQLFTSIENSLIIKSATIIMEGPSTQNCSFRPLFLIILDIES</sequence>
<accession>A0A101LUS8</accession>
<dbReference type="AlphaFoldDB" id="A0A101LUS8"/>
<evidence type="ECO:0000313" key="1">
    <source>
        <dbReference type="EMBL" id="KUM45754.1"/>
    </source>
</evidence>
<comment type="caution">
    <text evidence="1">The sequence shown here is derived from an EMBL/GenBank/DDBJ whole genome shotgun (WGS) entry which is preliminary data.</text>
</comment>